<comment type="cofactor">
    <cofactor evidence="1">
        <name>Mg(2+)</name>
        <dbReference type="ChEBI" id="CHEBI:18420"/>
    </cofactor>
</comment>
<dbReference type="SUPFAM" id="SSF53649">
    <property type="entry name" value="Alkaline phosphatase-like"/>
    <property type="match status" value="1"/>
</dbReference>
<evidence type="ECO:0000256" key="10">
    <source>
        <dbReference type="SAM" id="SignalP"/>
    </source>
</evidence>
<dbReference type="Gene3D" id="1.10.60.40">
    <property type="match status" value="1"/>
</dbReference>
<dbReference type="EMBL" id="JAWCUA010000007">
    <property type="protein sequence ID" value="MDU0113543.1"/>
    <property type="molecule type" value="Genomic_DNA"/>
</dbReference>
<evidence type="ECO:0000256" key="5">
    <source>
        <dbReference type="ARBA" id="ARBA00022723"/>
    </source>
</evidence>
<dbReference type="InterPro" id="IPR001952">
    <property type="entry name" value="Alkaline_phosphatase"/>
</dbReference>
<proteinExistence type="inferred from homology"/>
<evidence type="ECO:0000256" key="8">
    <source>
        <dbReference type="ARBA" id="ARBA00022842"/>
    </source>
</evidence>
<gene>
    <name evidence="11" type="ORF">RT723_11145</name>
</gene>
<comment type="similarity">
    <text evidence="3 9">Belongs to the alkaline phosphatase family.</text>
</comment>
<dbReference type="Gene3D" id="3.40.720.10">
    <property type="entry name" value="Alkaline Phosphatase, subunit A"/>
    <property type="match status" value="1"/>
</dbReference>
<dbReference type="CDD" id="cd16012">
    <property type="entry name" value="ALP"/>
    <property type="match status" value="1"/>
</dbReference>
<keyword evidence="8" id="KW-0460">Magnesium</keyword>
<dbReference type="PRINTS" id="PR00113">
    <property type="entry name" value="ALKPHPHTASE"/>
</dbReference>
<keyword evidence="5" id="KW-0479">Metal-binding</keyword>
<evidence type="ECO:0000256" key="7">
    <source>
        <dbReference type="ARBA" id="ARBA00022833"/>
    </source>
</evidence>
<evidence type="ECO:0000256" key="6">
    <source>
        <dbReference type="ARBA" id="ARBA00022801"/>
    </source>
</evidence>
<dbReference type="SMART" id="SM00098">
    <property type="entry name" value="alkPPc"/>
    <property type="match status" value="1"/>
</dbReference>
<keyword evidence="7" id="KW-0862">Zinc</keyword>
<protein>
    <submittedName>
        <fullName evidence="11">Alkaline phosphatase</fullName>
    </submittedName>
</protein>
<evidence type="ECO:0000256" key="2">
    <source>
        <dbReference type="ARBA" id="ARBA00001947"/>
    </source>
</evidence>
<name>A0ABU3R2J9_9GAMM</name>
<evidence type="ECO:0000256" key="4">
    <source>
        <dbReference type="ARBA" id="ARBA00022553"/>
    </source>
</evidence>
<comment type="cofactor">
    <cofactor evidence="2">
        <name>Zn(2+)</name>
        <dbReference type="ChEBI" id="CHEBI:29105"/>
    </cofactor>
</comment>
<evidence type="ECO:0000313" key="12">
    <source>
        <dbReference type="Proteomes" id="UP001257914"/>
    </source>
</evidence>
<feature type="chain" id="PRO_5047297974" evidence="10">
    <location>
        <begin position="26"/>
        <end position="449"/>
    </location>
</feature>
<reference evidence="11 12" key="1">
    <citation type="submission" date="2023-10" db="EMBL/GenBank/DDBJ databases">
        <title>Psychrosphaera aquimaarina strain SW33 isolated from seawater.</title>
        <authorList>
            <person name="Bayburt H."/>
            <person name="Kim J.M."/>
            <person name="Choi B.J."/>
            <person name="Jeon C.O."/>
        </authorList>
    </citation>
    <scope>NUCLEOTIDE SEQUENCE [LARGE SCALE GENOMIC DNA]</scope>
    <source>
        <strain evidence="11 12">KCTC 52743</strain>
    </source>
</reference>
<dbReference type="InterPro" id="IPR018299">
    <property type="entry name" value="Alkaline_phosphatase_AS"/>
</dbReference>
<dbReference type="RefSeq" id="WP_315947162.1">
    <property type="nucleotide sequence ID" value="NZ_JAWCUA010000007.1"/>
</dbReference>
<dbReference type="Pfam" id="PF00245">
    <property type="entry name" value="Alk_phosphatase"/>
    <property type="match status" value="1"/>
</dbReference>
<dbReference type="InterPro" id="IPR017850">
    <property type="entry name" value="Alkaline_phosphatase_core_sf"/>
</dbReference>
<comment type="caution">
    <text evidence="11">The sequence shown here is derived from an EMBL/GenBank/DDBJ whole genome shotgun (WGS) entry which is preliminary data.</text>
</comment>
<sequence length="449" mass="49162">MKFSTLFTLISTSLLLTACSTQEVANNKTEKLPKNIIYMIGDGMSMAHLTAYRHYANSSEQHIGLGNKVVPQTIFDEYFVGVASTLPDDDTLVTDSASSATALASGEKTYNGAIGLDNDKSNLTSILEHAKFKGMLTGTISTSQVTHATPASFLAHNESRHNQNEIADAIFDQHINYKVKADLMLGGGTDYFIREDRNLVKEFKQIGFNYFSELSQLSDMDQLPVLGLFAPKGLPYAIDSQDNPNRLLAMTKPALSLLNKNNPNGFFLMIEGSQIDWCSHSNDIACAMQEMEDFAQTLSAVIEFAKKDGNTLVVLTADHGTGGLSVGANKQYKWLPNVIHKVKASAGELVKSIFASKDIAKTWLDSTGFELTSEQLTSVKELKAQDKSKELYAKIMKFINDQSFTGWTTTGHVGDDVAVIAYGPQSNKFVGAQDNTDLAKKLLSYIKTK</sequence>
<dbReference type="Proteomes" id="UP001257914">
    <property type="component" value="Unassembled WGS sequence"/>
</dbReference>
<accession>A0ABU3R2J9</accession>
<dbReference type="PROSITE" id="PS00123">
    <property type="entry name" value="ALKALINE_PHOSPHATASE"/>
    <property type="match status" value="1"/>
</dbReference>
<keyword evidence="10" id="KW-0732">Signal</keyword>
<evidence type="ECO:0000313" key="11">
    <source>
        <dbReference type="EMBL" id="MDU0113543.1"/>
    </source>
</evidence>
<dbReference type="PROSITE" id="PS51257">
    <property type="entry name" value="PROKAR_LIPOPROTEIN"/>
    <property type="match status" value="1"/>
</dbReference>
<keyword evidence="12" id="KW-1185">Reference proteome</keyword>
<dbReference type="PANTHER" id="PTHR11596">
    <property type="entry name" value="ALKALINE PHOSPHATASE"/>
    <property type="match status" value="1"/>
</dbReference>
<evidence type="ECO:0000256" key="1">
    <source>
        <dbReference type="ARBA" id="ARBA00001946"/>
    </source>
</evidence>
<evidence type="ECO:0000256" key="9">
    <source>
        <dbReference type="RuleBase" id="RU003946"/>
    </source>
</evidence>
<dbReference type="PANTHER" id="PTHR11596:SF5">
    <property type="entry name" value="ALKALINE PHOSPHATASE"/>
    <property type="match status" value="1"/>
</dbReference>
<keyword evidence="4" id="KW-0597">Phosphoprotein</keyword>
<organism evidence="11 12">
    <name type="scientific">Psychrosphaera aquimarina</name>
    <dbReference type="NCBI Taxonomy" id="2044854"/>
    <lineage>
        <taxon>Bacteria</taxon>
        <taxon>Pseudomonadati</taxon>
        <taxon>Pseudomonadota</taxon>
        <taxon>Gammaproteobacteria</taxon>
        <taxon>Alteromonadales</taxon>
        <taxon>Pseudoalteromonadaceae</taxon>
        <taxon>Psychrosphaera</taxon>
    </lineage>
</organism>
<feature type="signal peptide" evidence="10">
    <location>
        <begin position="1"/>
        <end position="25"/>
    </location>
</feature>
<keyword evidence="6" id="KW-0378">Hydrolase</keyword>
<evidence type="ECO:0000256" key="3">
    <source>
        <dbReference type="ARBA" id="ARBA00005984"/>
    </source>
</evidence>